<comment type="caution">
    <text evidence="8">The sequence shown here is derived from an EMBL/GenBank/DDBJ whole genome shotgun (WGS) entry which is preliminary data.</text>
</comment>
<evidence type="ECO:0000256" key="1">
    <source>
        <dbReference type="ARBA" id="ARBA00022741"/>
    </source>
</evidence>
<dbReference type="PANTHER" id="PTHR13748">
    <property type="entry name" value="COBW-RELATED"/>
    <property type="match status" value="1"/>
</dbReference>
<evidence type="ECO:0000256" key="4">
    <source>
        <dbReference type="ARBA" id="ARBA00034320"/>
    </source>
</evidence>
<keyword evidence="1" id="KW-0547">Nucleotide-binding</keyword>
<organism evidence="8 9">
    <name type="scientific">Acidovorax bellezanensis</name>
    <dbReference type="NCBI Taxonomy" id="2976702"/>
    <lineage>
        <taxon>Bacteria</taxon>
        <taxon>Pseudomonadati</taxon>
        <taxon>Pseudomonadota</taxon>
        <taxon>Betaproteobacteria</taxon>
        <taxon>Burkholderiales</taxon>
        <taxon>Comamonadaceae</taxon>
        <taxon>Acidovorax</taxon>
    </lineage>
</organism>
<dbReference type="InterPro" id="IPR027417">
    <property type="entry name" value="P-loop_NTPase"/>
</dbReference>
<dbReference type="RefSeq" id="WP_261499838.1">
    <property type="nucleotide sequence ID" value="NZ_JAODYH010000004.1"/>
</dbReference>
<sequence>MTTHDPIALTVLGGFLGAGKTTLLNHLLRNPQGERVLVMVNDFGAINIDAELIAQRAPGTPDGIISLANGCACCAIGGDLMQAFLKVLSLPQRPDRVLVEASGVGDPGRIAEMGRAGGRFRCEGVITVVDAEAVQRLAVDRYVGETVQAQLRAADLLLLNKTDLVTPAALAGLRDWLGVQAPGVPLLESRMGEVDAQLILGPGLHAQTDAPAPALDHAARFVSTTLTSTYPFQRPALEAALNALPAQVLRAKGLVFLEGEAAPRVLQLCGKRWSLEPPGPAQSSPRSRVVFIAARDPQAPPFHPWSHFGAALASTSTVESSPHLAPPRPAA</sequence>
<dbReference type="SUPFAM" id="SSF52540">
    <property type="entry name" value="P-loop containing nucleoside triphosphate hydrolases"/>
    <property type="match status" value="1"/>
</dbReference>
<reference evidence="8 9" key="1">
    <citation type="submission" date="2022-09" db="EMBL/GenBank/DDBJ databases">
        <title>Draft genome of isolate Be4.</title>
        <authorList>
            <person name="Sanchez-Castro I."/>
            <person name="Martinez-Rodriguez P."/>
            <person name="Descostes M."/>
            <person name="Merroun M."/>
        </authorList>
    </citation>
    <scope>NUCLEOTIDE SEQUENCE [LARGE SCALE GENOMIC DNA]</scope>
    <source>
        <strain evidence="8 9">Be4</strain>
    </source>
</reference>
<dbReference type="InterPro" id="IPR003495">
    <property type="entry name" value="CobW/HypB/UreG_nucleotide-bd"/>
</dbReference>
<evidence type="ECO:0000313" key="8">
    <source>
        <dbReference type="EMBL" id="MCT9810719.1"/>
    </source>
</evidence>
<name>A0ABT2PJQ4_9BURK</name>
<dbReference type="Proteomes" id="UP001525968">
    <property type="component" value="Unassembled WGS sequence"/>
</dbReference>
<evidence type="ECO:0000256" key="6">
    <source>
        <dbReference type="ARBA" id="ARBA00049117"/>
    </source>
</evidence>
<dbReference type="SUPFAM" id="SSF90002">
    <property type="entry name" value="Hypothetical protein YjiA, C-terminal domain"/>
    <property type="match status" value="1"/>
</dbReference>
<dbReference type="Gene3D" id="3.30.1220.10">
    <property type="entry name" value="CobW-like, C-terminal domain"/>
    <property type="match status" value="1"/>
</dbReference>
<evidence type="ECO:0000256" key="2">
    <source>
        <dbReference type="ARBA" id="ARBA00022801"/>
    </source>
</evidence>
<dbReference type="InterPro" id="IPR011629">
    <property type="entry name" value="CobW-like_C"/>
</dbReference>
<evidence type="ECO:0000256" key="3">
    <source>
        <dbReference type="ARBA" id="ARBA00023186"/>
    </source>
</evidence>
<dbReference type="Pfam" id="PF07683">
    <property type="entry name" value="CobW_C"/>
    <property type="match status" value="1"/>
</dbReference>
<comment type="similarity">
    <text evidence="4">Belongs to the SIMIBI class G3E GTPase family. ZNG1 subfamily.</text>
</comment>
<dbReference type="SMART" id="SM00833">
    <property type="entry name" value="CobW_C"/>
    <property type="match status" value="1"/>
</dbReference>
<keyword evidence="2" id="KW-0378">Hydrolase</keyword>
<evidence type="ECO:0000313" key="9">
    <source>
        <dbReference type="Proteomes" id="UP001525968"/>
    </source>
</evidence>
<dbReference type="EMBL" id="JAODYH010000004">
    <property type="protein sequence ID" value="MCT9810719.1"/>
    <property type="molecule type" value="Genomic_DNA"/>
</dbReference>
<protein>
    <submittedName>
        <fullName evidence="8">GTP-binding protein</fullName>
    </submittedName>
</protein>
<evidence type="ECO:0000256" key="5">
    <source>
        <dbReference type="ARBA" id="ARBA00045658"/>
    </source>
</evidence>
<dbReference type="InterPro" id="IPR051316">
    <property type="entry name" value="Zinc-reg_GTPase_activator"/>
</dbReference>
<comment type="function">
    <text evidence="5">Zinc chaperone that directly transfers zinc cofactor to target proteins, thereby activating them. Zinc is transferred from the CXCC motif in the GTPase domain to the zinc binding site in target proteins in a process requiring GTP hydrolysis.</text>
</comment>
<dbReference type="InterPro" id="IPR036627">
    <property type="entry name" value="CobW-likC_sf"/>
</dbReference>
<dbReference type="Gene3D" id="3.40.50.300">
    <property type="entry name" value="P-loop containing nucleotide triphosphate hydrolases"/>
    <property type="match status" value="1"/>
</dbReference>
<dbReference type="Pfam" id="PF02492">
    <property type="entry name" value="cobW"/>
    <property type="match status" value="1"/>
</dbReference>
<evidence type="ECO:0000259" key="7">
    <source>
        <dbReference type="SMART" id="SM00833"/>
    </source>
</evidence>
<gene>
    <name evidence="8" type="ORF">N0K08_08740</name>
</gene>
<dbReference type="PANTHER" id="PTHR13748:SF62">
    <property type="entry name" value="COBW DOMAIN-CONTAINING PROTEIN"/>
    <property type="match status" value="1"/>
</dbReference>
<keyword evidence="3" id="KW-0143">Chaperone</keyword>
<keyword evidence="9" id="KW-1185">Reference proteome</keyword>
<feature type="domain" description="CobW C-terminal" evidence="7">
    <location>
        <begin position="221"/>
        <end position="316"/>
    </location>
</feature>
<accession>A0ABT2PJQ4</accession>
<dbReference type="CDD" id="cd03112">
    <property type="entry name" value="CobW-like"/>
    <property type="match status" value="1"/>
</dbReference>
<proteinExistence type="inferred from homology"/>
<comment type="catalytic activity">
    <reaction evidence="6">
        <text>GTP + H2O = GDP + phosphate + H(+)</text>
        <dbReference type="Rhea" id="RHEA:19669"/>
        <dbReference type="ChEBI" id="CHEBI:15377"/>
        <dbReference type="ChEBI" id="CHEBI:15378"/>
        <dbReference type="ChEBI" id="CHEBI:37565"/>
        <dbReference type="ChEBI" id="CHEBI:43474"/>
        <dbReference type="ChEBI" id="CHEBI:58189"/>
    </reaction>
    <physiologicalReaction direction="left-to-right" evidence="6">
        <dbReference type="Rhea" id="RHEA:19670"/>
    </physiologicalReaction>
</comment>